<dbReference type="InterPro" id="IPR003749">
    <property type="entry name" value="ThiS/MoaD-like"/>
</dbReference>
<dbReference type="Gene3D" id="3.10.20.30">
    <property type="match status" value="1"/>
</dbReference>
<dbReference type="InterPro" id="IPR012675">
    <property type="entry name" value="Beta-grasp_dom_sf"/>
</dbReference>
<dbReference type="RefSeq" id="WP_156273709.1">
    <property type="nucleotide sequence ID" value="NZ_CP046244.1"/>
</dbReference>
<dbReference type="CDD" id="cd17040">
    <property type="entry name" value="Ubl_MoaD_like"/>
    <property type="match status" value="1"/>
</dbReference>
<dbReference type="SUPFAM" id="SSF54285">
    <property type="entry name" value="MoaD/ThiS"/>
    <property type="match status" value="1"/>
</dbReference>
<dbReference type="Proteomes" id="UP000425916">
    <property type="component" value="Chromosome"/>
</dbReference>
<sequence length="89" mass="9501">MEVELLSFLQRAAGESRVEVEAATVDELLAALISRYGETFRRELMTPGGKLKPGIAILVNGRNINFLQGPATPLSPRDKVTIIPPAAGG</sequence>
<dbReference type="PANTHER" id="PTHR38031">
    <property type="entry name" value="SULFUR CARRIER PROTEIN SLR0821-RELATED"/>
    <property type="match status" value="1"/>
</dbReference>
<name>A0A6I5ZRZ2_9FIRM</name>
<keyword evidence="2" id="KW-1185">Reference proteome</keyword>
<reference evidence="1 2" key="1">
    <citation type="submission" date="2019-11" db="EMBL/GenBank/DDBJ databases">
        <title>Genome sequence of Moorella glycerini DSM11254.</title>
        <authorList>
            <person name="Poehlein A."/>
            <person name="Boeer T."/>
            <person name="Daniel R."/>
        </authorList>
    </citation>
    <scope>NUCLEOTIDE SEQUENCE [LARGE SCALE GENOMIC DNA]</scope>
    <source>
        <strain evidence="1 2">DSM 11254</strain>
    </source>
</reference>
<evidence type="ECO:0000313" key="1">
    <source>
        <dbReference type="EMBL" id="QGP92762.1"/>
    </source>
</evidence>
<protein>
    <submittedName>
        <fullName evidence="1">ThiS family protein</fullName>
    </submittedName>
</protein>
<proteinExistence type="predicted"/>
<dbReference type="AlphaFoldDB" id="A0A6I5ZRZ2"/>
<dbReference type="NCBIfam" id="TIGR01687">
    <property type="entry name" value="moaD_arch"/>
    <property type="match status" value="1"/>
</dbReference>
<dbReference type="PANTHER" id="PTHR38031:SF1">
    <property type="entry name" value="SULFUR CARRIER PROTEIN CYSO"/>
    <property type="match status" value="1"/>
</dbReference>
<organism evidence="1 2">
    <name type="scientific">Neomoorella glycerini</name>
    <dbReference type="NCBI Taxonomy" id="55779"/>
    <lineage>
        <taxon>Bacteria</taxon>
        <taxon>Bacillati</taxon>
        <taxon>Bacillota</taxon>
        <taxon>Clostridia</taxon>
        <taxon>Neomoorellales</taxon>
        <taxon>Neomoorellaceae</taxon>
        <taxon>Neomoorella</taxon>
    </lineage>
</organism>
<dbReference type="Pfam" id="PF02597">
    <property type="entry name" value="ThiS"/>
    <property type="match status" value="1"/>
</dbReference>
<evidence type="ECO:0000313" key="2">
    <source>
        <dbReference type="Proteomes" id="UP000425916"/>
    </source>
</evidence>
<dbReference type="InterPro" id="IPR010038">
    <property type="entry name" value="MoaD_arc-typ"/>
</dbReference>
<gene>
    <name evidence="1" type="ORF">MGLY_21520</name>
</gene>
<dbReference type="EMBL" id="CP046244">
    <property type="protein sequence ID" value="QGP92762.1"/>
    <property type="molecule type" value="Genomic_DNA"/>
</dbReference>
<dbReference type="InterPro" id="IPR016155">
    <property type="entry name" value="Mopterin_synth/thiamin_S_b"/>
</dbReference>
<dbReference type="OrthoDB" id="2112016at2"/>
<dbReference type="InterPro" id="IPR052045">
    <property type="entry name" value="Sulfur_Carrier/Prot_Modifier"/>
</dbReference>
<accession>A0A6I5ZRZ2</accession>